<dbReference type="InterPro" id="IPR011050">
    <property type="entry name" value="Pectin_lyase_fold/virulence"/>
</dbReference>
<feature type="domain" description="Autotransporter" evidence="3">
    <location>
        <begin position="1643"/>
        <end position="1925"/>
    </location>
</feature>
<dbReference type="InterPro" id="IPR006315">
    <property type="entry name" value="OM_autotransptr_brl_dom"/>
</dbReference>
<keyword evidence="1" id="KW-0732">Signal</keyword>
<dbReference type="SUPFAM" id="SSF51126">
    <property type="entry name" value="Pectin lyase-like"/>
    <property type="match status" value="4"/>
</dbReference>
<evidence type="ECO:0000313" key="4">
    <source>
        <dbReference type="EMBL" id="PPA78200.1"/>
    </source>
</evidence>
<dbReference type="PROSITE" id="PS51208">
    <property type="entry name" value="AUTOTRANSPORTER"/>
    <property type="match status" value="1"/>
</dbReference>
<dbReference type="SMART" id="SM00869">
    <property type="entry name" value="Autotransporter"/>
    <property type="match status" value="1"/>
</dbReference>
<evidence type="ECO:0000256" key="2">
    <source>
        <dbReference type="ARBA" id="ARBA00023026"/>
    </source>
</evidence>
<dbReference type="NCBIfam" id="TIGR01414">
    <property type="entry name" value="autotrans_barl"/>
    <property type="match status" value="1"/>
</dbReference>
<evidence type="ECO:0000259" key="3">
    <source>
        <dbReference type="PROSITE" id="PS51208"/>
    </source>
</evidence>
<gene>
    <name evidence="4" type="ORF">C4E15_02665</name>
</gene>
<dbReference type="InterPro" id="IPR013425">
    <property type="entry name" value="Autotrns_rpt"/>
</dbReference>
<dbReference type="Pfam" id="PF12951">
    <property type="entry name" value="PATR"/>
    <property type="match status" value="7"/>
</dbReference>
<dbReference type="SUPFAM" id="SSF103515">
    <property type="entry name" value="Autotransporter"/>
    <property type="match status" value="1"/>
</dbReference>
<protein>
    <recommendedName>
        <fullName evidence="3">Autotransporter domain-containing protein</fullName>
    </recommendedName>
</protein>
<dbReference type="InterPro" id="IPR051551">
    <property type="entry name" value="Autotransporter_adhesion"/>
</dbReference>
<dbReference type="PANTHER" id="PTHR35037:SF3">
    <property type="entry name" value="C-TERMINAL REGION OF AIDA-LIKE PROTEIN"/>
    <property type="match status" value="1"/>
</dbReference>
<organism evidence="4 5">
    <name type="scientific">Achromobacter spanius</name>
    <dbReference type="NCBI Taxonomy" id="217203"/>
    <lineage>
        <taxon>Bacteria</taxon>
        <taxon>Pseudomonadati</taxon>
        <taxon>Pseudomonadota</taxon>
        <taxon>Betaproteobacteria</taxon>
        <taxon>Burkholderiales</taxon>
        <taxon>Alcaligenaceae</taxon>
        <taxon>Achromobacter</taxon>
    </lineage>
</organism>
<comment type="caution">
    <text evidence="4">The sequence shown here is derived from an EMBL/GenBank/DDBJ whole genome shotgun (WGS) entry which is preliminary data.</text>
</comment>
<keyword evidence="2" id="KW-0843">Virulence</keyword>
<dbReference type="Gene3D" id="2.40.128.130">
    <property type="entry name" value="Autotransporter beta-domain"/>
    <property type="match status" value="1"/>
</dbReference>
<dbReference type="PANTHER" id="PTHR35037">
    <property type="entry name" value="C-TERMINAL REGION OF AIDA-LIKE PROTEIN"/>
    <property type="match status" value="1"/>
</dbReference>
<dbReference type="GO" id="GO:0019867">
    <property type="term" value="C:outer membrane"/>
    <property type="evidence" value="ECO:0007669"/>
    <property type="project" value="InterPro"/>
</dbReference>
<reference evidence="4 5" key="1">
    <citation type="submission" date="2018-02" db="EMBL/GenBank/DDBJ databases">
        <title>Draft Genome of Achromobacter spanius stain 6.</title>
        <authorList>
            <person name="Gunasekera T.S."/>
            <person name="Radwan O."/>
            <person name="Ruiz O.N."/>
        </authorList>
    </citation>
    <scope>NUCLEOTIDE SEQUENCE [LARGE SCALE GENOMIC DNA]</scope>
    <source>
        <strain evidence="4 5">6</strain>
    </source>
</reference>
<evidence type="ECO:0000313" key="5">
    <source>
        <dbReference type="Proteomes" id="UP000239990"/>
    </source>
</evidence>
<dbReference type="InterPro" id="IPR036709">
    <property type="entry name" value="Autotransporte_beta_dom_sf"/>
</dbReference>
<dbReference type="Proteomes" id="UP000239990">
    <property type="component" value="Unassembled WGS sequence"/>
</dbReference>
<dbReference type="EMBL" id="PREU01000001">
    <property type="protein sequence ID" value="PPA78200.1"/>
    <property type="molecule type" value="Genomic_DNA"/>
</dbReference>
<sequence length="1925" mass="190440">MRIGLVQRGGDGQDGDVGRGVLVHAFKPTGTRLGKQHYLRRRPNVKRECRKARRNAAPGLGVRVTPQKCAGKSFVFPRLAGWNIDYLLTRNSLPIPDHSKKPTHGPAPCDGIARVNAAVALDGMHAPRAPEDRILNHIYRLVWNRKLRVWQAASELASQSRGGSSSATRSIATSAPPYAAAAAVALALGLSSVSTAVQAECIEDLIIVTCEGLDLSSDPGYASASNVLNVRVEENATVGVDPALGGTAMRLSGDKITVSNKGRIDANLFGPAATASSGLVIGNSSGRGNAISVSNLATGILGGVVSASVPFPTVQGMALAVQNGTGGVSQLSNAGMIRSVPRSGQITETSNLPVIAAYGGGQVRFVNESTGVIIGRVGFQASGTPGQGHLFDNAGTIVGGVSLGQGGNNTYTAVTGSLVLRGPNAATADLAVDDTPGLSFAPPGKIDGGTGAGDTLVLQNVLPSAGTESGNGGVGTASGDTYINFDTLRINSGSWTLSGAFLPNGGNVELNGGLATLQDGGVFGSASIVANGGALAVGTANQTMSNNVELGNAGLRITAGQALMLAGDVSGAGALNVQGTSSITLGGTSTYTGGTAIGASASLQGDTRNLQGNIANDGALTFQQATAGTYSGVLSGAGTLTKAGAGKLTLTGANTYTGATTVAAGTLAVGAGGTLGSSAITLASGTTLDLSTGGNQTLTTLAGSGAFVQLGSATLTLDSPNDADFGGMISGAGALVKAGSGRQTLSGASTFTGGLTVNGGTLALGPGGSLLPDSAVTVNTGATLDLTSAASQQLASLNGNGGNVLLGLSAMVNSGSYAGSIQGAGGLVKDGPASLNLNGVNTYTGDTLVNGGTLMVGSSAANSSAAVTSNITVGNTATLGGFGQVTGNVTVESGGRLAPGALAGVFTVNGNLSMEQGSQAQFSLGAPGVSHSVSVNGDLQLNGAQLTVLDAGGLGLGLYRLFDYTGTLTLSHGGLVTSTGMTLQALAGAKQINLINATGLSLNLWNANGLASPTQMGGGSGVWSTTSAVWTDATGSLTAARYPADAFAIFGGAAGTVTVDDTGGAITAQGIQFASDGYRLTGSSLAVTGSTPSAPGEIRVGNGSPASAAWTATIDNTLTGVGINKTGLGTLVLNGVNTYTQRTQLTAGTLEVSTDANLGAPGAGLDFQGGTLRVTGTAFQNTARNITLGTAGGGFDIADAGNTFALNQALTGNGSLAKLGAGTLVLGGSNTYVGGTSVQAGTLQVGDGAVAGSIAGNVAVASGATLVFKRSDRLAFNGDITGAGQLRQSGTGTLVLTGQHSLAGGAYIDAGTLQVGDGGTTGWVTGNIANQGSLVFNRSDDTVYSGTLSGAGETRKLGAGTLAMAGDSSAYTGALQLSAGALQVDGKLGGRVQALAGTTLSGTGTLNNVTIGSGATLSPGNAATPLGSMNVAGDLTFKPGATYRVATAANGQSSSVRVAGTATLNGSVVQVGENGNYAPSTTYTILAANNGVQGRFDTVSSNLAFLTPSLSYDANRVDLVVKLKEVPSEGGGGDNGNGGGTRPIEFADAAVTGNQRGVARALQSLPANSALYQHILNLPNGAPPAAFNALSGEAHASTVSVLQNVTGAFTQMPMARLHANLNAGQIPGAPTAQLGLGDAASLPQSAAQPLWAQVFGKWTTLDGDGNAAKTTQSDAGVTIGGDAGVGGGWRLGGAVGYANSDSRTRDRASSADTDSYSIAVYGGKAFEAGAGKINLSLGAAYTWHEVDTRRSTAAAGLNQTLKANYGASTGQVFTELSYAVPVHDRLTLEPFVAANYSDLHTRGFSESGGDAALRGQSSRNDVTTTTVGLHALTTFDSAGARGYARGTLGWRHAFGDLNPASVLAFAQGGDTFTATGAPVARDAAVVEVGVGIDVSKRTTVGVSYGGQFGDGNRQNTGTLDVRYRF</sequence>
<dbReference type="InterPro" id="IPR005546">
    <property type="entry name" value="Autotransporte_beta"/>
</dbReference>
<name>A0A2S5GYQ8_9BURK</name>
<dbReference type="InterPro" id="IPR024973">
    <property type="entry name" value="ESPR"/>
</dbReference>
<dbReference type="OrthoDB" id="5760545at2"/>
<dbReference type="Gene3D" id="2.160.20.20">
    <property type="match status" value="2"/>
</dbReference>
<evidence type="ECO:0000256" key="1">
    <source>
        <dbReference type="ARBA" id="ARBA00022729"/>
    </source>
</evidence>
<accession>A0A2S5GYQ8</accession>
<dbReference type="NCBIfam" id="TIGR02601">
    <property type="entry name" value="autotrns_rpt"/>
    <property type="match status" value="7"/>
</dbReference>
<dbReference type="Pfam" id="PF13018">
    <property type="entry name" value="ESPR"/>
    <property type="match status" value="1"/>
</dbReference>
<dbReference type="Pfam" id="PF03797">
    <property type="entry name" value="Autotransporter"/>
    <property type="match status" value="1"/>
</dbReference>
<dbReference type="InterPro" id="IPR012332">
    <property type="entry name" value="Autotransporter_pectin_lyase_C"/>
</dbReference>
<proteinExistence type="predicted"/>